<name>A0A7C9MT11_9DEIO</name>
<comment type="caution">
    <text evidence="1">The sequence shown here is derived from an EMBL/GenBank/DDBJ whole genome shotgun (WGS) entry which is preliminary data.</text>
</comment>
<gene>
    <name evidence="1" type="ORF">GO986_17540</name>
</gene>
<evidence type="ECO:0000313" key="1">
    <source>
        <dbReference type="EMBL" id="MVN88544.1"/>
    </source>
</evidence>
<keyword evidence="2" id="KW-1185">Reference proteome</keyword>
<dbReference type="Proteomes" id="UP000483286">
    <property type="component" value="Unassembled WGS sequence"/>
</dbReference>
<protein>
    <submittedName>
        <fullName evidence="1">Uncharacterized protein</fullName>
    </submittedName>
</protein>
<dbReference type="AlphaFoldDB" id="A0A7C9MT11"/>
<proteinExistence type="predicted"/>
<dbReference type="RefSeq" id="WP_157460601.1">
    <property type="nucleotide sequence ID" value="NZ_WQLB01000030.1"/>
</dbReference>
<accession>A0A7C9MT11</accession>
<evidence type="ECO:0000313" key="2">
    <source>
        <dbReference type="Proteomes" id="UP000483286"/>
    </source>
</evidence>
<dbReference type="EMBL" id="WQLB01000030">
    <property type="protein sequence ID" value="MVN88544.1"/>
    <property type="molecule type" value="Genomic_DNA"/>
</dbReference>
<organism evidence="1 2">
    <name type="scientific">Deinococcus arboris</name>
    <dbReference type="NCBI Taxonomy" id="2682977"/>
    <lineage>
        <taxon>Bacteria</taxon>
        <taxon>Thermotogati</taxon>
        <taxon>Deinococcota</taxon>
        <taxon>Deinococci</taxon>
        <taxon>Deinococcales</taxon>
        <taxon>Deinococcaceae</taxon>
        <taxon>Deinococcus</taxon>
    </lineage>
</organism>
<reference evidence="1 2" key="1">
    <citation type="submission" date="2019-12" db="EMBL/GenBank/DDBJ databases">
        <title>Deinococcus sp. HMF7620 Genome sequencing and assembly.</title>
        <authorList>
            <person name="Kang H."/>
            <person name="Kim H."/>
            <person name="Joh K."/>
        </authorList>
    </citation>
    <scope>NUCLEOTIDE SEQUENCE [LARGE SCALE GENOMIC DNA]</scope>
    <source>
        <strain evidence="1 2">HMF7620</strain>
    </source>
</reference>
<sequence length="99" mass="10673">MTTIQFGRQAVQRPPFDINGLTFSSVPLSLAEERQLAGAGQDAETDDAVMDALLNVLTELLNTRAQGEMVTTDWLMENLMPADLEGIVAHLRGEADTGA</sequence>